<reference evidence="10 11" key="1">
    <citation type="submission" date="2017-01" db="EMBL/GenBank/DDBJ databases">
        <title>Complete genome of Tateyamaria omphalii DOK1-4 isolated from seawater in Dokdo.</title>
        <authorList>
            <person name="Kim J.H."/>
            <person name="Chi W.-J."/>
        </authorList>
    </citation>
    <scope>NUCLEOTIDE SEQUENCE [LARGE SCALE GENOMIC DNA]</scope>
    <source>
        <strain evidence="10 11">DOK1-4</strain>
    </source>
</reference>
<comment type="subcellular location">
    <subcellularLocation>
        <location evidence="8">Cell membrane</location>
    </subcellularLocation>
</comment>
<gene>
    <name evidence="10" type="ORF">BWR18_15820</name>
</gene>
<dbReference type="GO" id="GO:0005886">
    <property type="term" value="C:plasma membrane"/>
    <property type="evidence" value="ECO:0007669"/>
    <property type="project" value="UniProtKB-SubCell"/>
</dbReference>
<feature type="domain" description="3-deoxy-D-manno-octulosonic-acid transferase N-terminal" evidence="9">
    <location>
        <begin position="28"/>
        <end position="177"/>
    </location>
</feature>
<evidence type="ECO:0000259" key="9">
    <source>
        <dbReference type="Pfam" id="PF04413"/>
    </source>
</evidence>
<keyword evidence="8" id="KW-0448">Lipopolysaccharide biosynthesis</keyword>
<comment type="pathway">
    <text evidence="2 8">Bacterial outer membrane biogenesis; LPS core biosynthesis.</text>
</comment>
<comment type="catalytic activity">
    <reaction evidence="7 8">
        <text>lipid IVA (E. coli) + CMP-3-deoxy-beta-D-manno-octulosonate = alpha-Kdo-(2-&gt;6)-lipid IVA (E. coli) + CMP + H(+)</text>
        <dbReference type="Rhea" id="RHEA:28066"/>
        <dbReference type="ChEBI" id="CHEBI:15378"/>
        <dbReference type="ChEBI" id="CHEBI:58603"/>
        <dbReference type="ChEBI" id="CHEBI:60364"/>
        <dbReference type="ChEBI" id="CHEBI:60377"/>
        <dbReference type="ChEBI" id="CHEBI:85987"/>
        <dbReference type="EC" id="2.4.99.12"/>
    </reaction>
</comment>
<dbReference type="InterPro" id="IPR038107">
    <property type="entry name" value="Glycos_transf_N_sf"/>
</dbReference>
<evidence type="ECO:0000313" key="10">
    <source>
        <dbReference type="EMBL" id="APX12985.1"/>
    </source>
</evidence>
<dbReference type="Gene3D" id="3.40.50.11720">
    <property type="entry name" value="3-Deoxy-D-manno-octulosonic-acid transferase, N-terminal domain"/>
    <property type="match status" value="1"/>
</dbReference>
<dbReference type="Gene3D" id="3.40.50.2000">
    <property type="entry name" value="Glycogen Phosphorylase B"/>
    <property type="match status" value="1"/>
</dbReference>
<dbReference type="EMBL" id="CP019312">
    <property type="protein sequence ID" value="APX12985.1"/>
    <property type="molecule type" value="Genomic_DNA"/>
</dbReference>
<keyword evidence="5 8" id="KW-0808">Transferase</keyword>
<dbReference type="PANTHER" id="PTHR42755">
    <property type="entry name" value="3-DEOXY-MANNO-OCTULOSONATE CYTIDYLYLTRANSFERASE"/>
    <property type="match status" value="1"/>
</dbReference>
<evidence type="ECO:0000256" key="5">
    <source>
        <dbReference type="ARBA" id="ARBA00022679"/>
    </source>
</evidence>
<dbReference type="KEGG" id="tom:BWR18_15820"/>
<comment type="function">
    <text evidence="1 8">Involved in lipopolysaccharide (LPS) biosynthesis. Catalyzes the transfer of 3-deoxy-D-manno-octulosonate (Kdo) residue(s) from CMP-Kdo to lipid IV(A), the tetraacyldisaccharide-1,4'-bisphosphate precursor of lipid A.</text>
</comment>
<dbReference type="EC" id="2.4.99.12" evidence="3 8"/>
<dbReference type="GO" id="GO:0009245">
    <property type="term" value="P:lipid A biosynthetic process"/>
    <property type="evidence" value="ECO:0007669"/>
    <property type="project" value="TreeGrafter"/>
</dbReference>
<evidence type="ECO:0000313" key="11">
    <source>
        <dbReference type="Proteomes" id="UP000186336"/>
    </source>
</evidence>
<dbReference type="Pfam" id="PF04413">
    <property type="entry name" value="Glycos_transf_N"/>
    <property type="match status" value="1"/>
</dbReference>
<evidence type="ECO:0000256" key="8">
    <source>
        <dbReference type="RuleBase" id="RU365103"/>
    </source>
</evidence>
<proteinExistence type="inferred from homology"/>
<keyword evidence="11" id="KW-1185">Reference proteome</keyword>
<name>A0A1P8MY21_9RHOB</name>
<dbReference type="GO" id="GO:0043842">
    <property type="term" value="F:Kdo transferase activity"/>
    <property type="evidence" value="ECO:0007669"/>
    <property type="project" value="UniProtKB-EC"/>
</dbReference>
<organism evidence="10 11">
    <name type="scientific">Tateyamaria omphalii</name>
    <dbReference type="NCBI Taxonomy" id="299262"/>
    <lineage>
        <taxon>Bacteria</taxon>
        <taxon>Pseudomonadati</taxon>
        <taxon>Pseudomonadota</taxon>
        <taxon>Alphaproteobacteria</taxon>
        <taxon>Rhodobacterales</taxon>
        <taxon>Roseobacteraceae</taxon>
        <taxon>Tateyamaria</taxon>
    </lineage>
</organism>
<dbReference type="InterPro" id="IPR007507">
    <property type="entry name" value="Glycos_transf_N"/>
</dbReference>
<evidence type="ECO:0000256" key="2">
    <source>
        <dbReference type="ARBA" id="ARBA00004713"/>
    </source>
</evidence>
<dbReference type="GO" id="GO:0009244">
    <property type="term" value="P:lipopolysaccharide core region biosynthetic process"/>
    <property type="evidence" value="ECO:0007669"/>
    <property type="project" value="UniProtKB-UniRule"/>
</dbReference>
<dbReference type="AlphaFoldDB" id="A0A1P8MY21"/>
<dbReference type="RefSeq" id="WP_076629406.1">
    <property type="nucleotide sequence ID" value="NZ_CP019312.1"/>
</dbReference>
<comment type="similarity">
    <text evidence="8">Belongs to the glycosyltransferase group 1 family.</text>
</comment>
<dbReference type="InterPro" id="IPR039901">
    <property type="entry name" value="Kdotransferase"/>
</dbReference>
<evidence type="ECO:0000256" key="3">
    <source>
        <dbReference type="ARBA" id="ARBA00012621"/>
    </source>
</evidence>
<keyword evidence="8" id="KW-0472">Membrane</keyword>
<sequence length="406" mass="44333">MRGSLGLTAYRTLSGRRKPPDFAPVRDRPEGELVWIHAAEPGNNRALNDLAHRLVYMRPGCHVLLTAAHDDFGDRGVDEIWQDRMPPDHPDVTDAFVAHWAPDMLIWAWGDLLPNLILSTAESGAHMMLVDADVDGFDGRRDRWLPEVPRALLAQFNHVTARDRSAHLRLAQMGRPVGAMELADPLHPFGKMLPVIDSDLADLTAALAGRPIWLSARTSPQECATILAAHKLALKFSHRLLLILHFSDGAEALKAEQAARAQSLLVANWSDGTFPDDNTQVLIADDDAELGLWLRVATVTFLGGSMQAGVEICDPYSVAAHGSAIVYGPNVGEHVDAFTRLMNAGAARIVNDTPSLGRAISQMIAPDHAAHMATAGWDVVTRGADSLDRIISLTQTRLDSRRSENR</sequence>
<evidence type="ECO:0000256" key="7">
    <source>
        <dbReference type="ARBA" id="ARBA00049183"/>
    </source>
</evidence>
<dbReference type="STRING" id="299262.BWR18_15820"/>
<evidence type="ECO:0000256" key="4">
    <source>
        <dbReference type="ARBA" id="ARBA00019077"/>
    </source>
</evidence>
<evidence type="ECO:0000256" key="6">
    <source>
        <dbReference type="ARBA" id="ARBA00031445"/>
    </source>
</evidence>
<protein>
    <recommendedName>
        <fullName evidence="4 8">3-deoxy-D-manno-octulosonic acid transferase</fullName>
        <shortName evidence="8">Kdo transferase</shortName>
        <ecNumber evidence="3 8">2.4.99.12</ecNumber>
    </recommendedName>
    <alternativeName>
        <fullName evidence="6 8">Lipid IV(A) 3-deoxy-D-manno-octulosonic acid transferase</fullName>
    </alternativeName>
</protein>
<evidence type="ECO:0000256" key="1">
    <source>
        <dbReference type="ARBA" id="ARBA00003394"/>
    </source>
</evidence>
<dbReference type="Proteomes" id="UP000186336">
    <property type="component" value="Chromosome"/>
</dbReference>
<dbReference type="PANTHER" id="PTHR42755:SF1">
    <property type="entry name" value="3-DEOXY-D-MANNO-OCTULOSONIC ACID TRANSFERASE, MITOCHONDRIAL-RELATED"/>
    <property type="match status" value="1"/>
</dbReference>
<dbReference type="UniPathway" id="UPA00958"/>
<keyword evidence="8" id="KW-1003">Cell membrane</keyword>
<accession>A0A1P8MY21</accession>